<protein>
    <submittedName>
        <fullName evidence="1">Uncharacterized protein</fullName>
    </submittedName>
</protein>
<organism evidence="1 2">
    <name type="scientific">Brachionus plicatilis</name>
    <name type="common">Marine rotifer</name>
    <name type="synonym">Brachionus muelleri</name>
    <dbReference type="NCBI Taxonomy" id="10195"/>
    <lineage>
        <taxon>Eukaryota</taxon>
        <taxon>Metazoa</taxon>
        <taxon>Spiralia</taxon>
        <taxon>Gnathifera</taxon>
        <taxon>Rotifera</taxon>
        <taxon>Eurotatoria</taxon>
        <taxon>Monogononta</taxon>
        <taxon>Pseudotrocha</taxon>
        <taxon>Ploima</taxon>
        <taxon>Brachionidae</taxon>
        <taxon>Brachionus</taxon>
    </lineage>
</organism>
<accession>A0A3M7QK54</accession>
<sequence>MIPLFYARKRKQFFTKNLSQKILNIEFNQKKVCTFKIKKALNLTFLHLALTRSTVLLPLCQCSQKKRNQ</sequence>
<evidence type="ECO:0000313" key="2">
    <source>
        <dbReference type="Proteomes" id="UP000276133"/>
    </source>
</evidence>
<dbReference type="Proteomes" id="UP000276133">
    <property type="component" value="Unassembled WGS sequence"/>
</dbReference>
<reference evidence="1 2" key="1">
    <citation type="journal article" date="2018" name="Sci. Rep.">
        <title>Genomic signatures of local adaptation to the degree of environmental predictability in rotifers.</title>
        <authorList>
            <person name="Franch-Gras L."/>
            <person name="Hahn C."/>
            <person name="Garcia-Roger E.M."/>
            <person name="Carmona M.J."/>
            <person name="Serra M."/>
            <person name="Gomez A."/>
        </authorList>
    </citation>
    <scope>NUCLEOTIDE SEQUENCE [LARGE SCALE GENOMIC DNA]</scope>
    <source>
        <strain evidence="1">HYR1</strain>
    </source>
</reference>
<evidence type="ECO:0000313" key="1">
    <source>
        <dbReference type="EMBL" id="RNA11335.1"/>
    </source>
</evidence>
<name>A0A3M7QK54_BRAPC</name>
<keyword evidence="2" id="KW-1185">Reference proteome</keyword>
<dbReference type="AlphaFoldDB" id="A0A3M7QK54"/>
<comment type="caution">
    <text evidence="1">The sequence shown here is derived from an EMBL/GenBank/DDBJ whole genome shotgun (WGS) entry which is preliminary data.</text>
</comment>
<proteinExistence type="predicted"/>
<dbReference type="EMBL" id="REGN01005982">
    <property type="protein sequence ID" value="RNA11335.1"/>
    <property type="molecule type" value="Genomic_DNA"/>
</dbReference>
<gene>
    <name evidence="1" type="ORF">BpHYR1_029054</name>
</gene>